<proteinExistence type="predicted"/>
<dbReference type="SUPFAM" id="SSF56024">
    <property type="entry name" value="Phospholipase D/nuclease"/>
    <property type="match status" value="2"/>
</dbReference>
<feature type="domain" description="PLD phosphodiesterase" evidence="2">
    <location>
        <begin position="142"/>
        <end position="169"/>
    </location>
</feature>
<dbReference type="OrthoDB" id="9762009at2"/>
<dbReference type="PANTHER" id="PTHR21248:SF22">
    <property type="entry name" value="PHOSPHOLIPASE D"/>
    <property type="match status" value="1"/>
</dbReference>
<evidence type="ECO:0000259" key="2">
    <source>
        <dbReference type="PROSITE" id="PS50035"/>
    </source>
</evidence>
<dbReference type="Pfam" id="PF13091">
    <property type="entry name" value="PLDc_2"/>
    <property type="match status" value="2"/>
</dbReference>
<keyword evidence="4" id="KW-1185">Reference proteome</keyword>
<feature type="signal peptide" evidence="1">
    <location>
        <begin position="1"/>
        <end position="19"/>
    </location>
</feature>
<name>A0A3S0PBF4_9BACT</name>
<organism evidence="3 4">
    <name type="scientific">Prevotella koreensis</name>
    <dbReference type="NCBI Taxonomy" id="2490854"/>
    <lineage>
        <taxon>Bacteria</taxon>
        <taxon>Pseudomonadati</taxon>
        <taxon>Bacteroidota</taxon>
        <taxon>Bacteroidia</taxon>
        <taxon>Bacteroidales</taxon>
        <taxon>Prevotellaceae</taxon>
        <taxon>Prevotella</taxon>
    </lineage>
</organism>
<protein>
    <submittedName>
        <fullName evidence="3">Cardiolipin synthase</fullName>
    </submittedName>
</protein>
<dbReference type="PROSITE" id="PS50035">
    <property type="entry name" value="PLD"/>
    <property type="match status" value="2"/>
</dbReference>
<reference evidence="3 4" key="1">
    <citation type="submission" date="2018-12" db="EMBL/GenBank/DDBJ databases">
        <title>Genome sequencing of Prevotella sp. KCOM 3155 (= JS262).</title>
        <authorList>
            <person name="Kook J.-K."/>
            <person name="Park S.-N."/>
            <person name="Lim Y.K."/>
        </authorList>
    </citation>
    <scope>NUCLEOTIDE SEQUENCE [LARGE SCALE GENOMIC DNA]</scope>
    <source>
        <strain evidence="3 4">KCOM 3155</strain>
    </source>
</reference>
<dbReference type="GO" id="GO:0030572">
    <property type="term" value="F:phosphatidyltransferase activity"/>
    <property type="evidence" value="ECO:0007669"/>
    <property type="project" value="UniProtKB-ARBA"/>
</dbReference>
<dbReference type="AlphaFoldDB" id="A0A3S0PBF4"/>
<dbReference type="InterPro" id="IPR001736">
    <property type="entry name" value="PLipase_D/transphosphatidylase"/>
</dbReference>
<feature type="chain" id="PRO_5018655260" evidence="1">
    <location>
        <begin position="20"/>
        <end position="422"/>
    </location>
</feature>
<comment type="caution">
    <text evidence="3">The sequence shown here is derived from an EMBL/GenBank/DDBJ whole genome shotgun (WGS) entry which is preliminary data.</text>
</comment>
<accession>A0A3S0PBF4</accession>
<dbReference type="Proteomes" id="UP000278983">
    <property type="component" value="Unassembled WGS sequence"/>
</dbReference>
<evidence type="ECO:0000313" key="4">
    <source>
        <dbReference type="Proteomes" id="UP000278983"/>
    </source>
</evidence>
<dbReference type="Gene3D" id="3.30.870.10">
    <property type="entry name" value="Endonuclease Chain A"/>
    <property type="match status" value="2"/>
</dbReference>
<evidence type="ECO:0000256" key="1">
    <source>
        <dbReference type="SAM" id="SignalP"/>
    </source>
</evidence>
<dbReference type="PANTHER" id="PTHR21248">
    <property type="entry name" value="CARDIOLIPIN SYNTHASE"/>
    <property type="match status" value="1"/>
</dbReference>
<dbReference type="RefSeq" id="WP_126677856.1">
    <property type="nucleotide sequence ID" value="NZ_RYYU01000001.1"/>
</dbReference>
<gene>
    <name evidence="3" type="ORF">EHV08_02560</name>
</gene>
<feature type="domain" description="PLD phosphodiesterase" evidence="2">
    <location>
        <begin position="334"/>
        <end position="361"/>
    </location>
</feature>
<keyword evidence="1" id="KW-0732">Signal</keyword>
<dbReference type="InterPro" id="IPR025202">
    <property type="entry name" value="PLD-like_dom"/>
</dbReference>
<dbReference type="CDD" id="cd09112">
    <property type="entry name" value="PLDc_CLS_2"/>
    <property type="match status" value="1"/>
</dbReference>
<dbReference type="EMBL" id="RYYU01000001">
    <property type="protein sequence ID" value="RUL58760.1"/>
    <property type="molecule type" value="Genomic_DNA"/>
</dbReference>
<evidence type="ECO:0000313" key="3">
    <source>
        <dbReference type="EMBL" id="RUL58760.1"/>
    </source>
</evidence>
<dbReference type="CDD" id="cd09110">
    <property type="entry name" value="PLDc_CLS_1"/>
    <property type="match status" value="1"/>
</dbReference>
<dbReference type="SMART" id="SM00155">
    <property type="entry name" value="PLDc"/>
    <property type="match status" value="2"/>
</dbReference>
<dbReference type="GO" id="GO:0032049">
    <property type="term" value="P:cardiolipin biosynthetic process"/>
    <property type="evidence" value="ECO:0007669"/>
    <property type="project" value="UniProtKB-ARBA"/>
</dbReference>
<sequence length="422" mass="48664">MSRLLPLIVLCLHCMICNAQRTDSLIVRELRDKGVSFSNDNSAVLLMSGQEKFDDMFQAIRNAKSSVHLEYFNFRNDSIADLLFEILAEKAKEGVEVRALFDGFGNKSNNKPLKKKHIKLRREQGIQLYEFNPVEFPWLDDLFGRDHRKIVVIDGNIGYTGGMNVADYYIKGTNIVGEWHDIHCRIEGSAVNELQEIFVRMWKKVTGEQLYGTKYYRGENQKTPQYFTELKPDTSITAGKKMIGIINREPRRSPKIIRQFYLSAINNAKDSIRIINPYFTLIPSIKKALRKAIGRGVKVELMIAANSDIPLTSDRSFHNMYKLMKKGAHVWIYLNGFHHSKIMTVDGQVCTVGSANLDARSLCFDYEDNAVIVDSCTTKELDNMFERDKCHSFRLTKESWDKWRTPWQKFYGWIAGLLSPFL</sequence>